<feature type="compositionally biased region" description="Low complexity" evidence="1">
    <location>
        <begin position="824"/>
        <end position="919"/>
    </location>
</feature>
<dbReference type="EMBL" id="JBAMIC010000013">
    <property type="protein sequence ID" value="KAK7097801.1"/>
    <property type="molecule type" value="Genomic_DNA"/>
</dbReference>
<feature type="region of interest" description="Disordered" evidence="1">
    <location>
        <begin position="949"/>
        <end position="968"/>
    </location>
</feature>
<dbReference type="PANTHER" id="PTHR37162">
    <property type="entry name" value="HAT FAMILY DIMERISATION DOMAINCONTAINING PROTEIN-RELATED"/>
    <property type="match status" value="1"/>
</dbReference>
<proteinExistence type="predicted"/>
<dbReference type="AlphaFoldDB" id="A0AAN9G765"/>
<feature type="compositionally biased region" description="Polar residues" evidence="1">
    <location>
        <begin position="920"/>
        <end position="935"/>
    </location>
</feature>
<evidence type="ECO:0000313" key="2">
    <source>
        <dbReference type="EMBL" id="KAK7097801.1"/>
    </source>
</evidence>
<reference evidence="2 3" key="1">
    <citation type="submission" date="2024-02" db="EMBL/GenBank/DDBJ databases">
        <title>Chromosome-scale genome assembly of the rough periwinkle Littorina saxatilis.</title>
        <authorList>
            <person name="De Jode A."/>
            <person name="Faria R."/>
            <person name="Formenti G."/>
            <person name="Sims Y."/>
            <person name="Smith T.P."/>
            <person name="Tracey A."/>
            <person name="Wood J.M.D."/>
            <person name="Zagrodzka Z.B."/>
            <person name="Johannesson K."/>
            <person name="Butlin R.K."/>
            <person name="Leder E.H."/>
        </authorList>
    </citation>
    <scope>NUCLEOTIDE SEQUENCE [LARGE SCALE GENOMIC DNA]</scope>
    <source>
        <strain evidence="2">Snail1</strain>
        <tissue evidence="2">Muscle</tissue>
    </source>
</reference>
<comment type="caution">
    <text evidence="2">The sequence shown here is derived from an EMBL/GenBank/DDBJ whole genome shotgun (WGS) entry which is preliminary data.</text>
</comment>
<keyword evidence="3" id="KW-1185">Reference proteome</keyword>
<evidence type="ECO:0000256" key="1">
    <source>
        <dbReference type="SAM" id="MobiDB-lite"/>
    </source>
</evidence>
<dbReference type="Proteomes" id="UP001374579">
    <property type="component" value="Unassembled WGS sequence"/>
</dbReference>
<evidence type="ECO:0000313" key="3">
    <source>
        <dbReference type="Proteomes" id="UP001374579"/>
    </source>
</evidence>
<feature type="region of interest" description="Disordered" evidence="1">
    <location>
        <begin position="768"/>
        <end position="935"/>
    </location>
</feature>
<feature type="compositionally biased region" description="Polar residues" evidence="1">
    <location>
        <begin position="776"/>
        <end position="793"/>
    </location>
</feature>
<protein>
    <submittedName>
        <fullName evidence="2">Uncharacterized protein</fullName>
    </submittedName>
</protein>
<dbReference type="PANTHER" id="PTHR37162:SF1">
    <property type="entry name" value="BED-TYPE DOMAIN-CONTAINING PROTEIN"/>
    <property type="match status" value="1"/>
</dbReference>
<organism evidence="2 3">
    <name type="scientific">Littorina saxatilis</name>
    <dbReference type="NCBI Taxonomy" id="31220"/>
    <lineage>
        <taxon>Eukaryota</taxon>
        <taxon>Metazoa</taxon>
        <taxon>Spiralia</taxon>
        <taxon>Lophotrochozoa</taxon>
        <taxon>Mollusca</taxon>
        <taxon>Gastropoda</taxon>
        <taxon>Caenogastropoda</taxon>
        <taxon>Littorinimorpha</taxon>
        <taxon>Littorinoidea</taxon>
        <taxon>Littorinidae</taxon>
        <taxon>Littorina</taxon>
    </lineage>
</organism>
<name>A0AAN9G765_9CAEN</name>
<gene>
    <name evidence="2" type="ORF">V1264_004726</name>
</gene>
<accession>A0AAN9G765</accession>
<sequence>MRFITSEIEARSIDKGKTNKWLNKWFEKEDKLNRRYEVWLRKIDEAGVAYCILCDKKVVYGANGGRALEKHTTDPNHDKAFRSQKHTSTLPTASQVVAPISSADRATDIKIKTCAFLAEHCLPLSLAPDLLQFAKTLAADPAALSTVTMCRKTATYTLTHGVSEALKAELFDTLKDKHFSLNIDEATNHADNKVVNVVVRYFCEKSGEVKTQLLGSFVENYATAQNIFAGVGEVLDRSEPEDDASKSKPKEKDTSKTLPWENVVSCLMDNCNVMRGKKGGVETLIRKENKHLLDVHGDTVHIVSNAAKDFCKKFDSYLETLAGDLFYDFKLSPKAKELFKETCALLNVDGATSLLRPVESRFLQMLAVSERILSLLDPLLVFYYGFLSSSEQKAYKEIFDEVLTRKGTSAANSARLTEIHREAKGCHSSKSDRKDRILLSIFHNRRKTRLLLDVYRGILPKFQNFVKMYQHERPLVHKLHVDLYRITRDFMSLFIKPDDMPESFSPSSLRKVDCKDKEKQVADKRLPVGPYAYKSFSKYRKDPKQAHWIVPFQHALRAGFEGACCFLQVKLPLENPTLANLAALDPELRSEESTVSGLIQLAASLPNVITSEQSGLFSDECRHYCSNDDLLGYLPDYLASGRVDLDWWHKVSLLKKDYTVKRMYPLLSRLVFACLSVFTGPFVEGTFNIMDDIIEKDRSALTSENYEAIALTKYALRSQKKTSSTMEVSHQMRVAVTSAHHSYTQFLTEKKLLLEKRKQKRIDAAYEKLQKGKQKTAASSRSTHCVPSTSRKPNSLHSASAHNHSAKKSGPRKPSGQASAPRKPSAQASAPRQPSAQASASQQPSAQASAPQKPSAQASAPQKPSAQASAPRKPSAQASAPRKPSSQAPASQQPSAQASAPRKPSSQAPASQQPSAQSSTKKSVSTHKPSLTRQTGTLFGWLGLKETDTCLAVSPDVSAPNPKRFRKE</sequence>